<evidence type="ECO:0000256" key="2">
    <source>
        <dbReference type="ARBA" id="ARBA00011738"/>
    </source>
</evidence>
<keyword evidence="5" id="KW-1185">Reference proteome</keyword>
<dbReference type="InterPro" id="IPR038471">
    <property type="entry name" value="MecA_C_sf"/>
</dbReference>
<dbReference type="PANTHER" id="PTHR39161:SF2">
    <property type="entry name" value="ADAPTER PROTEIN MECA 2"/>
    <property type="match status" value="1"/>
</dbReference>
<evidence type="ECO:0000256" key="3">
    <source>
        <dbReference type="HAMAP-Rule" id="MF_01124"/>
    </source>
</evidence>
<dbReference type="PIRSF" id="PIRSF029008">
    <property type="entry name" value="MecA"/>
    <property type="match status" value="1"/>
</dbReference>
<gene>
    <name evidence="3" type="primary">mecA</name>
    <name evidence="4" type="ORF">P9271_05260</name>
</gene>
<reference evidence="4 5" key="1">
    <citation type="submission" date="2023-03" db="EMBL/GenBank/DDBJ databases">
        <title>Bacillus Genome Sequencing.</title>
        <authorList>
            <person name="Dunlap C."/>
        </authorList>
    </citation>
    <scope>NUCLEOTIDE SEQUENCE [LARGE SCALE GENOMIC DNA]</scope>
    <source>
        <strain evidence="4 5">NRS-1717</strain>
    </source>
</reference>
<dbReference type="Proteomes" id="UP001342826">
    <property type="component" value="Unassembled WGS sequence"/>
</dbReference>
<keyword evidence="3" id="KW-0178">Competence</keyword>
<comment type="domain">
    <text evidence="3">The N-terminal domain has binding sites for ComK and probably for unfolded/aggregated proteins; the C-terminal domain interacts with ClpC.</text>
</comment>
<dbReference type="GeneID" id="301140879"/>
<protein>
    <recommendedName>
        <fullName evidence="3">Adapter protein MecA</fullName>
    </recommendedName>
</protein>
<proteinExistence type="inferred from homology"/>
<comment type="similarity">
    <text evidence="1 3">Belongs to the MecA family.</text>
</comment>
<dbReference type="RefSeq" id="WP_066228633.1">
    <property type="nucleotide sequence ID" value="NZ_JARTFQ010000005.1"/>
</dbReference>
<comment type="function">
    <text evidence="3">Enables the recognition and targeting of unfolded and aggregated proteins to the ClpC protease or to other proteins involved in proteolysis. Acts negatively in the development of competence by binding ComK and recruiting it to the ClpCP protease. When overexpressed, inhibits sporulation. Also involved in Spx degradation by ClpC.</text>
</comment>
<evidence type="ECO:0000313" key="5">
    <source>
        <dbReference type="Proteomes" id="UP001342826"/>
    </source>
</evidence>
<dbReference type="Gene3D" id="3.30.70.1950">
    <property type="match status" value="1"/>
</dbReference>
<name>A0ABU6NVT9_9BACI</name>
<evidence type="ECO:0000256" key="1">
    <source>
        <dbReference type="ARBA" id="ARBA00005397"/>
    </source>
</evidence>
<sequence>MRLERLNYNKIKVFLTVDDLSDRGLTKEDLWKDSLKVHQLFRDMMEEASEELGFEAHGPIAVEVYSLQAQGMVVIVTKNQETDDEEEDDYSDDYIEMQVKLDESDDIIYEFKTFEDLIQLSKCLFHLNIHDGMIYSYENQYYLLIGENQPMYVEDLISILAEYGHPSTITIHRLEEYGKCLMEEHAIQQLYHFFGKKDGTVL</sequence>
<dbReference type="Pfam" id="PF05389">
    <property type="entry name" value="MecA"/>
    <property type="match status" value="1"/>
</dbReference>
<comment type="subunit">
    <text evidence="2 3">Homodimer.</text>
</comment>
<comment type="caution">
    <text evidence="4">The sequence shown here is derived from an EMBL/GenBank/DDBJ whole genome shotgun (WGS) entry which is preliminary data.</text>
</comment>
<dbReference type="InterPro" id="IPR008681">
    <property type="entry name" value="Neg-reg_MecA"/>
</dbReference>
<organism evidence="4 5">
    <name type="scientific">Metabacillus fastidiosus</name>
    <dbReference type="NCBI Taxonomy" id="1458"/>
    <lineage>
        <taxon>Bacteria</taxon>
        <taxon>Bacillati</taxon>
        <taxon>Bacillota</taxon>
        <taxon>Bacilli</taxon>
        <taxon>Bacillales</taxon>
        <taxon>Bacillaceae</taxon>
        <taxon>Metabacillus</taxon>
    </lineage>
</organism>
<dbReference type="PANTHER" id="PTHR39161">
    <property type="entry name" value="ADAPTER PROTEIN MECA"/>
    <property type="match status" value="1"/>
</dbReference>
<dbReference type="EMBL" id="JARTFS010000005">
    <property type="protein sequence ID" value="MED4400738.1"/>
    <property type="molecule type" value="Genomic_DNA"/>
</dbReference>
<evidence type="ECO:0000313" key="4">
    <source>
        <dbReference type="EMBL" id="MED4400738.1"/>
    </source>
</evidence>
<dbReference type="HAMAP" id="MF_01124">
    <property type="entry name" value="MecA"/>
    <property type="match status" value="1"/>
</dbReference>
<accession>A0ABU6NVT9</accession>
<dbReference type="NCBIfam" id="NF002781">
    <property type="entry name" value="PRK02899.1"/>
    <property type="match status" value="1"/>
</dbReference>
<keyword evidence="3" id="KW-0749">Sporulation</keyword>